<dbReference type="AlphaFoldDB" id="C3Z234"/>
<dbReference type="InParanoid" id="C3Z234"/>
<name>C3Z234_BRAFL</name>
<proteinExistence type="predicted"/>
<reference evidence="1" key="1">
    <citation type="journal article" date="2008" name="Nature">
        <title>The amphioxus genome and the evolution of the chordate karyotype.</title>
        <authorList>
            <consortium name="US DOE Joint Genome Institute (JGI-PGF)"/>
            <person name="Putnam N.H."/>
            <person name="Butts T."/>
            <person name="Ferrier D.E.K."/>
            <person name="Furlong R.F."/>
            <person name="Hellsten U."/>
            <person name="Kawashima T."/>
            <person name="Robinson-Rechavi M."/>
            <person name="Shoguchi E."/>
            <person name="Terry A."/>
            <person name="Yu J.-K."/>
            <person name="Benito-Gutierrez E.L."/>
            <person name="Dubchak I."/>
            <person name="Garcia-Fernandez J."/>
            <person name="Gibson-Brown J.J."/>
            <person name="Grigoriev I.V."/>
            <person name="Horton A.C."/>
            <person name="de Jong P.J."/>
            <person name="Jurka J."/>
            <person name="Kapitonov V.V."/>
            <person name="Kohara Y."/>
            <person name="Kuroki Y."/>
            <person name="Lindquist E."/>
            <person name="Lucas S."/>
            <person name="Osoegawa K."/>
            <person name="Pennacchio L.A."/>
            <person name="Salamov A.A."/>
            <person name="Satou Y."/>
            <person name="Sauka-Spengler T."/>
            <person name="Schmutz J."/>
            <person name="Shin-I T."/>
            <person name="Toyoda A."/>
            <person name="Bronner-Fraser M."/>
            <person name="Fujiyama A."/>
            <person name="Holland L.Z."/>
            <person name="Holland P.W.H."/>
            <person name="Satoh N."/>
            <person name="Rokhsar D.S."/>
        </authorList>
    </citation>
    <scope>NUCLEOTIDE SEQUENCE [LARGE SCALE GENOMIC DNA]</scope>
    <source>
        <strain evidence="1">S238N-H82</strain>
        <tissue evidence="1">Testes</tissue>
    </source>
</reference>
<sequence length="702" mass="71499">MGRSSVVFVSVVGETTAVLPFDAVVTAEIFDGEGFVIAAPAKIKVASTSAVSFGALIVGLDEGAAEDVSVIDETTALCEGVVDGGVVRIAATVFDEATVLFSSVVLLDAGALSEDEVGTEAIAVDRTTAVVLVSVAFVTKVVVVAAAPAVEEAIEMLVSFIALCATEVDGDKVVLVDEEMTVVVASASALTAVINGGTVFATVATVEEVTMGFVSVLLSCAELEGTTAPDLEETIVVLASALVLRCSLFGDEIVSAAVEETTAVLEFFVLPGTEVVTDDNVRATLVNVAKVPAVLLGSVVALETGFVNEGVVFTAAPAVEEPTVVPAFAVLFNEGVVVGDVVRATAPAVEGTTVVLVSRPLEGAPVVDRTTVVFLPAVVVRTVLTFGDEIVSAAVEETTAVLEFFVLPGTEVVTDDNVRATLVNVAKVPAVLLGSVVALETGFVNEGVVFTAAPAVEETTVVPAFAVLFNEGVVVGDVVRTTSPAVEGTTVKLASEVPLTSGGIVAEGAPVVDQTTVVFLPAVVVRTVLTFGDGIVSAAVEETTAVLEFFVLPGTEVVTDDNVRATLVHVAKVPAVLLGSVWHVETGFVNEGVVFTAAPAVEETTVVPAFAVLFNEGVVVGDVVRTTAPAVKGTTVVLASEVPLTSGGIVDEGAPAVDQTTVVFLSAVVLREWIVDCSAVAVPVPTFDETNVVLGPTVLLDA</sequence>
<gene>
    <name evidence="1" type="ORF">BRAFLDRAFT_78910</name>
</gene>
<evidence type="ECO:0000313" key="1">
    <source>
        <dbReference type="EMBL" id="EEN53551.1"/>
    </source>
</evidence>
<accession>C3Z234</accession>
<organism>
    <name type="scientific">Branchiostoma floridae</name>
    <name type="common">Florida lancelet</name>
    <name type="synonym">Amphioxus</name>
    <dbReference type="NCBI Taxonomy" id="7739"/>
    <lineage>
        <taxon>Eukaryota</taxon>
        <taxon>Metazoa</taxon>
        <taxon>Chordata</taxon>
        <taxon>Cephalochordata</taxon>
        <taxon>Leptocardii</taxon>
        <taxon>Amphioxiformes</taxon>
        <taxon>Branchiostomatidae</taxon>
        <taxon>Branchiostoma</taxon>
    </lineage>
</organism>
<protein>
    <submittedName>
        <fullName evidence="1">Uncharacterized protein</fullName>
    </submittedName>
</protein>
<dbReference type="EMBL" id="GG666573">
    <property type="protein sequence ID" value="EEN53551.1"/>
    <property type="molecule type" value="Genomic_DNA"/>
</dbReference>